<dbReference type="SUPFAM" id="SSF53300">
    <property type="entry name" value="vWA-like"/>
    <property type="match status" value="1"/>
</dbReference>
<accession>A0A0F9EL13</accession>
<dbReference type="SMART" id="SM00327">
    <property type="entry name" value="VWA"/>
    <property type="match status" value="1"/>
</dbReference>
<feature type="non-terminal residue" evidence="2">
    <location>
        <position position="1"/>
    </location>
</feature>
<comment type="caution">
    <text evidence="2">The sequence shown here is derived from an EMBL/GenBank/DDBJ whole genome shotgun (WGS) entry which is preliminary data.</text>
</comment>
<sequence>NYYIIFDGSGSMRGEKIQIAKKAFREFVDLVPPDANLGLIVFDSKNASERVPLGSNRKAILDEIDKVRAGGGTPLGPAAEFGYQMLTAQALKQLGYGEYNLVIVTDGEAGSAVKLKRSVDMILKKSPIIIHTIGFRIKGGHTLNQPGRIFYRSAESYEDLRKGLEEVLAEAEDFVVDEFKPE</sequence>
<dbReference type="Gene3D" id="3.40.50.410">
    <property type="entry name" value="von Willebrand factor, type A domain"/>
    <property type="match status" value="1"/>
</dbReference>
<protein>
    <recommendedName>
        <fullName evidence="1">VWFA domain-containing protein</fullName>
    </recommendedName>
</protein>
<evidence type="ECO:0000313" key="2">
    <source>
        <dbReference type="EMBL" id="KKL74768.1"/>
    </source>
</evidence>
<dbReference type="AlphaFoldDB" id="A0A0F9EL13"/>
<reference evidence="2" key="1">
    <citation type="journal article" date="2015" name="Nature">
        <title>Complex archaea that bridge the gap between prokaryotes and eukaryotes.</title>
        <authorList>
            <person name="Spang A."/>
            <person name="Saw J.H."/>
            <person name="Jorgensen S.L."/>
            <person name="Zaremba-Niedzwiedzka K."/>
            <person name="Martijn J."/>
            <person name="Lind A.E."/>
            <person name="van Eijk R."/>
            <person name="Schleper C."/>
            <person name="Guy L."/>
            <person name="Ettema T.J."/>
        </authorList>
    </citation>
    <scope>NUCLEOTIDE SEQUENCE</scope>
</reference>
<dbReference type="EMBL" id="LAZR01024550">
    <property type="protein sequence ID" value="KKL74768.1"/>
    <property type="molecule type" value="Genomic_DNA"/>
</dbReference>
<name>A0A0F9EL13_9ZZZZ</name>
<proteinExistence type="predicted"/>
<dbReference type="InterPro" id="IPR002035">
    <property type="entry name" value="VWF_A"/>
</dbReference>
<gene>
    <name evidence="2" type="ORF">LCGC14_2061600</name>
</gene>
<feature type="domain" description="VWFA" evidence="1">
    <location>
        <begin position="1"/>
        <end position="135"/>
    </location>
</feature>
<dbReference type="PROSITE" id="PS50234">
    <property type="entry name" value="VWFA"/>
    <property type="match status" value="1"/>
</dbReference>
<dbReference type="InterPro" id="IPR036465">
    <property type="entry name" value="vWFA_dom_sf"/>
</dbReference>
<dbReference type="Pfam" id="PF13519">
    <property type="entry name" value="VWA_2"/>
    <property type="match status" value="1"/>
</dbReference>
<evidence type="ECO:0000259" key="1">
    <source>
        <dbReference type="PROSITE" id="PS50234"/>
    </source>
</evidence>
<organism evidence="2">
    <name type="scientific">marine sediment metagenome</name>
    <dbReference type="NCBI Taxonomy" id="412755"/>
    <lineage>
        <taxon>unclassified sequences</taxon>
        <taxon>metagenomes</taxon>
        <taxon>ecological metagenomes</taxon>
    </lineage>
</organism>